<dbReference type="RefSeq" id="WP_336924586.1">
    <property type="nucleotide sequence ID" value="NZ_JBANRO010000001.1"/>
</dbReference>
<keyword evidence="3 4" id="KW-0975">Bacterial flagellum</keyword>
<comment type="subcellular location">
    <subcellularLocation>
        <location evidence="1 4">Bacterial flagellum basal body</location>
    </subcellularLocation>
</comment>
<dbReference type="SUPFAM" id="SSF117143">
    <property type="entry name" value="Flagellar hook protein flgE"/>
    <property type="match status" value="1"/>
</dbReference>
<dbReference type="InterPro" id="IPR037925">
    <property type="entry name" value="FlgE/F/G-like"/>
</dbReference>
<dbReference type="InterPro" id="IPR010930">
    <property type="entry name" value="Flg_bb/hook_C_dom"/>
</dbReference>
<evidence type="ECO:0000259" key="7">
    <source>
        <dbReference type="Pfam" id="PF22692"/>
    </source>
</evidence>
<evidence type="ECO:0000256" key="1">
    <source>
        <dbReference type="ARBA" id="ARBA00004117"/>
    </source>
</evidence>
<keyword evidence="8" id="KW-0282">Flagellum</keyword>
<evidence type="ECO:0000256" key="4">
    <source>
        <dbReference type="RuleBase" id="RU362116"/>
    </source>
</evidence>
<dbReference type="NCBIfam" id="TIGR03506">
    <property type="entry name" value="FlgEFG_subfam"/>
    <property type="match status" value="2"/>
</dbReference>
<evidence type="ECO:0000313" key="9">
    <source>
        <dbReference type="Proteomes" id="UP001595456"/>
    </source>
</evidence>
<reference evidence="9" key="1">
    <citation type="journal article" date="2019" name="Int. J. Syst. Evol. Microbiol.">
        <title>The Global Catalogue of Microorganisms (GCM) 10K type strain sequencing project: providing services to taxonomists for standard genome sequencing and annotation.</title>
        <authorList>
            <consortium name="The Broad Institute Genomics Platform"/>
            <consortium name="The Broad Institute Genome Sequencing Center for Infectious Disease"/>
            <person name="Wu L."/>
            <person name="Ma J."/>
        </authorList>
    </citation>
    <scope>NUCLEOTIDE SEQUENCE [LARGE SCALE GENOMIC DNA]</scope>
    <source>
        <strain evidence="9">KCTC 52607</strain>
    </source>
</reference>
<dbReference type="PANTHER" id="PTHR30435">
    <property type="entry name" value="FLAGELLAR PROTEIN"/>
    <property type="match status" value="1"/>
</dbReference>
<dbReference type="Pfam" id="PF22692">
    <property type="entry name" value="LlgE_F_G_D1"/>
    <property type="match status" value="1"/>
</dbReference>
<keyword evidence="9" id="KW-1185">Reference proteome</keyword>
<evidence type="ECO:0000259" key="5">
    <source>
        <dbReference type="Pfam" id="PF00460"/>
    </source>
</evidence>
<evidence type="ECO:0000259" key="6">
    <source>
        <dbReference type="Pfam" id="PF06429"/>
    </source>
</evidence>
<evidence type="ECO:0000256" key="2">
    <source>
        <dbReference type="ARBA" id="ARBA00009677"/>
    </source>
</evidence>
<feature type="domain" description="Flagellar basal body rod protein N-terminal" evidence="5">
    <location>
        <begin position="4"/>
        <end position="34"/>
    </location>
</feature>
<dbReference type="Proteomes" id="UP001595456">
    <property type="component" value="Unassembled WGS sequence"/>
</dbReference>
<accession>A0ABV7E8Q1</accession>
<comment type="function">
    <text evidence="4">A flexible structure which links the flagellar filament to the drive apparatus in the basal body.</text>
</comment>
<proteinExistence type="inferred from homology"/>
<name>A0ABV7E8Q1_9SPHN</name>
<feature type="domain" description="Flagellar hook protein FlgE/F/G-like D1" evidence="7">
    <location>
        <begin position="84"/>
        <end position="170"/>
    </location>
</feature>
<gene>
    <name evidence="8" type="ORF">ACFODU_14140</name>
</gene>
<dbReference type="EMBL" id="JBHRST010000022">
    <property type="protein sequence ID" value="MFC3098932.1"/>
    <property type="molecule type" value="Genomic_DNA"/>
</dbReference>
<keyword evidence="8" id="KW-0966">Cell projection</keyword>
<organism evidence="8 9">
    <name type="scientific">Alteraurantiacibacter palmitatis</name>
    <dbReference type="NCBI Taxonomy" id="2054628"/>
    <lineage>
        <taxon>Bacteria</taxon>
        <taxon>Pseudomonadati</taxon>
        <taxon>Pseudomonadota</taxon>
        <taxon>Alphaproteobacteria</taxon>
        <taxon>Sphingomonadales</taxon>
        <taxon>Erythrobacteraceae</taxon>
        <taxon>Alteraurantiacibacter</taxon>
    </lineage>
</organism>
<dbReference type="Pfam" id="PF06429">
    <property type="entry name" value="Flg_bbr_C"/>
    <property type="match status" value="1"/>
</dbReference>
<sequence>MTSFYTSLNGLKNSQTDLSTIAHNIANAETTGFKKSNVEFADIVANGSAANPRMTQGLGATVAGINQNFGLGAIEQTGRSLDIAIDGDGFFATRNTESNQVLFTRNGNFQIDAAGAVTDFSFKRLQMFEVDATGAVVNPGTTVDAIIPTTNGVGSELASISIEKNGLINAAYADGSTLPVGRVALATFVAPTGLRPVGSTNWEATGFSGTASYELPGNGRNGQLLAGALERSNVDLAEEMVGLITAQRNFQANAKAIDTATQFSQTIINLRS</sequence>
<dbReference type="InterPro" id="IPR020013">
    <property type="entry name" value="Flagellar_FlgE/F/G"/>
</dbReference>
<dbReference type="Pfam" id="PF00460">
    <property type="entry name" value="Flg_bb_rod"/>
    <property type="match status" value="1"/>
</dbReference>
<dbReference type="InterPro" id="IPR053967">
    <property type="entry name" value="LlgE_F_G-like_D1"/>
</dbReference>
<comment type="similarity">
    <text evidence="2 4">Belongs to the flagella basal body rod proteins family.</text>
</comment>
<protein>
    <recommendedName>
        <fullName evidence="4">Flagellar hook protein FlgE</fullName>
    </recommendedName>
</protein>
<dbReference type="PANTHER" id="PTHR30435:SF1">
    <property type="entry name" value="FLAGELLAR HOOK PROTEIN FLGE"/>
    <property type="match status" value="1"/>
</dbReference>
<feature type="domain" description="Flagellar basal-body/hook protein C-terminal" evidence="6">
    <location>
        <begin position="226"/>
        <end position="270"/>
    </location>
</feature>
<evidence type="ECO:0000256" key="3">
    <source>
        <dbReference type="ARBA" id="ARBA00023143"/>
    </source>
</evidence>
<keyword evidence="8" id="KW-0969">Cilium</keyword>
<evidence type="ECO:0000313" key="8">
    <source>
        <dbReference type="EMBL" id="MFC3098932.1"/>
    </source>
</evidence>
<comment type="caution">
    <text evidence="8">The sequence shown here is derived from an EMBL/GenBank/DDBJ whole genome shotgun (WGS) entry which is preliminary data.</text>
</comment>
<dbReference type="InterPro" id="IPR001444">
    <property type="entry name" value="Flag_bb_rod_N"/>
</dbReference>